<evidence type="ECO:0000313" key="1">
    <source>
        <dbReference type="EMBL" id="GAI93889.1"/>
    </source>
</evidence>
<dbReference type="AlphaFoldDB" id="X1UNF2"/>
<protein>
    <submittedName>
        <fullName evidence="1">Uncharacterized protein</fullName>
    </submittedName>
</protein>
<reference evidence="1" key="1">
    <citation type="journal article" date="2014" name="Front. Microbiol.">
        <title>High frequency of phylogenetically diverse reductive dehalogenase-homologous genes in deep subseafloor sedimentary metagenomes.</title>
        <authorList>
            <person name="Kawai M."/>
            <person name="Futagami T."/>
            <person name="Toyoda A."/>
            <person name="Takaki Y."/>
            <person name="Nishi S."/>
            <person name="Hori S."/>
            <person name="Arai W."/>
            <person name="Tsubouchi T."/>
            <person name="Morono Y."/>
            <person name="Uchiyama I."/>
            <person name="Ito T."/>
            <person name="Fujiyama A."/>
            <person name="Inagaki F."/>
            <person name="Takami H."/>
        </authorList>
    </citation>
    <scope>NUCLEOTIDE SEQUENCE</scope>
    <source>
        <strain evidence="1">Expedition CK06-06</strain>
    </source>
</reference>
<organism evidence="1">
    <name type="scientific">marine sediment metagenome</name>
    <dbReference type="NCBI Taxonomy" id="412755"/>
    <lineage>
        <taxon>unclassified sequences</taxon>
        <taxon>metagenomes</taxon>
        <taxon>ecological metagenomes</taxon>
    </lineage>
</organism>
<dbReference type="EMBL" id="BARW01016680">
    <property type="protein sequence ID" value="GAI93889.1"/>
    <property type="molecule type" value="Genomic_DNA"/>
</dbReference>
<sequence length="32" mass="3496">MFTLIGFNEACETPAVYNNIKGAADQHVKVVD</sequence>
<proteinExistence type="predicted"/>
<feature type="non-terminal residue" evidence="1">
    <location>
        <position position="32"/>
    </location>
</feature>
<name>X1UNF2_9ZZZZ</name>
<comment type="caution">
    <text evidence="1">The sequence shown here is derived from an EMBL/GenBank/DDBJ whole genome shotgun (WGS) entry which is preliminary data.</text>
</comment>
<gene>
    <name evidence="1" type="ORF">S12H4_28986</name>
</gene>
<accession>X1UNF2</accession>